<dbReference type="InterPro" id="IPR052462">
    <property type="entry name" value="SLIRP/GR-RBP-like"/>
</dbReference>
<dbReference type="GO" id="GO:0003723">
    <property type="term" value="F:RNA binding"/>
    <property type="evidence" value="ECO:0007669"/>
    <property type="project" value="UniProtKB-UniRule"/>
</dbReference>
<feature type="domain" description="RRM" evidence="3">
    <location>
        <begin position="38"/>
        <end position="116"/>
    </location>
</feature>
<name>A0AAV3QBQ4_LITER</name>
<keyword evidence="1 2" id="KW-0694">RNA-binding</keyword>
<dbReference type="Pfam" id="PF00076">
    <property type="entry name" value="RRM_1"/>
    <property type="match status" value="1"/>
</dbReference>
<dbReference type="PANTHER" id="PTHR48027">
    <property type="entry name" value="HETEROGENEOUS NUCLEAR RIBONUCLEOPROTEIN 87F-RELATED"/>
    <property type="match status" value="1"/>
</dbReference>
<dbReference type="PROSITE" id="PS50102">
    <property type="entry name" value="RRM"/>
    <property type="match status" value="1"/>
</dbReference>
<dbReference type="Gene3D" id="3.30.70.330">
    <property type="match status" value="1"/>
</dbReference>
<comment type="caution">
    <text evidence="4">The sequence shown here is derived from an EMBL/GenBank/DDBJ whole genome shotgun (WGS) entry which is preliminary data.</text>
</comment>
<evidence type="ECO:0000256" key="1">
    <source>
        <dbReference type="ARBA" id="ARBA00022884"/>
    </source>
</evidence>
<organism evidence="4 5">
    <name type="scientific">Lithospermum erythrorhizon</name>
    <name type="common">Purple gromwell</name>
    <name type="synonym">Lithospermum officinale var. erythrorhizon</name>
    <dbReference type="NCBI Taxonomy" id="34254"/>
    <lineage>
        <taxon>Eukaryota</taxon>
        <taxon>Viridiplantae</taxon>
        <taxon>Streptophyta</taxon>
        <taxon>Embryophyta</taxon>
        <taxon>Tracheophyta</taxon>
        <taxon>Spermatophyta</taxon>
        <taxon>Magnoliopsida</taxon>
        <taxon>eudicotyledons</taxon>
        <taxon>Gunneridae</taxon>
        <taxon>Pentapetalae</taxon>
        <taxon>asterids</taxon>
        <taxon>lamiids</taxon>
        <taxon>Boraginales</taxon>
        <taxon>Boraginaceae</taxon>
        <taxon>Boraginoideae</taxon>
        <taxon>Lithospermeae</taxon>
        <taxon>Lithospermum</taxon>
    </lineage>
</organism>
<reference evidence="4 5" key="1">
    <citation type="submission" date="2024-01" db="EMBL/GenBank/DDBJ databases">
        <title>The complete chloroplast genome sequence of Lithospermum erythrorhizon: insights into the phylogenetic relationship among Boraginaceae species and the maternal lineages of purple gromwells.</title>
        <authorList>
            <person name="Okada T."/>
            <person name="Watanabe K."/>
        </authorList>
    </citation>
    <scope>NUCLEOTIDE SEQUENCE [LARGE SCALE GENOMIC DNA]</scope>
</reference>
<protein>
    <recommendedName>
        <fullName evidence="3">RRM domain-containing protein</fullName>
    </recommendedName>
</protein>
<dbReference type="AlphaFoldDB" id="A0AAV3QBQ4"/>
<dbReference type="InterPro" id="IPR035979">
    <property type="entry name" value="RBD_domain_sf"/>
</dbReference>
<keyword evidence="5" id="KW-1185">Reference proteome</keyword>
<sequence length="117" mass="13290">MVVIGFNISRQMRRIYVNDITHASAHFVIWTNTRAISTKLFVGCLSRDTNETILKNAFEAYGEVIETKVICDHTSSESKGYGFVRFTSETEASNALKEMHGQLLDGRKIRVKYALNK</sequence>
<proteinExistence type="predicted"/>
<dbReference type="SUPFAM" id="SSF54928">
    <property type="entry name" value="RNA-binding domain, RBD"/>
    <property type="match status" value="1"/>
</dbReference>
<evidence type="ECO:0000256" key="2">
    <source>
        <dbReference type="PROSITE-ProRule" id="PRU00176"/>
    </source>
</evidence>
<dbReference type="SMART" id="SM00360">
    <property type="entry name" value="RRM"/>
    <property type="match status" value="1"/>
</dbReference>
<evidence type="ECO:0000313" key="4">
    <source>
        <dbReference type="EMBL" id="GAA0159918.1"/>
    </source>
</evidence>
<dbReference type="EMBL" id="BAABME010003726">
    <property type="protein sequence ID" value="GAA0159918.1"/>
    <property type="molecule type" value="Genomic_DNA"/>
</dbReference>
<evidence type="ECO:0000259" key="3">
    <source>
        <dbReference type="PROSITE" id="PS50102"/>
    </source>
</evidence>
<accession>A0AAV3QBQ4</accession>
<dbReference type="InterPro" id="IPR012677">
    <property type="entry name" value="Nucleotide-bd_a/b_plait_sf"/>
</dbReference>
<gene>
    <name evidence="4" type="ORF">LIER_16592</name>
</gene>
<evidence type="ECO:0000313" key="5">
    <source>
        <dbReference type="Proteomes" id="UP001454036"/>
    </source>
</evidence>
<dbReference type="InterPro" id="IPR000504">
    <property type="entry name" value="RRM_dom"/>
</dbReference>
<dbReference type="Proteomes" id="UP001454036">
    <property type="component" value="Unassembled WGS sequence"/>
</dbReference>